<dbReference type="PROSITE" id="PS51257">
    <property type="entry name" value="PROKAR_LIPOPROTEIN"/>
    <property type="match status" value="1"/>
</dbReference>
<reference evidence="6" key="1">
    <citation type="journal article" date="2022" name="Cell">
        <title>Design, construction, and in vivo augmentation of a complex gut microbiome.</title>
        <authorList>
            <person name="Cheng A.G."/>
            <person name="Ho P.Y."/>
            <person name="Aranda-Diaz A."/>
            <person name="Jain S."/>
            <person name="Yu F.B."/>
            <person name="Meng X."/>
            <person name="Wang M."/>
            <person name="Iakiviak M."/>
            <person name="Nagashima K."/>
            <person name="Zhao A."/>
            <person name="Murugkar P."/>
            <person name="Patil A."/>
            <person name="Atabakhsh K."/>
            <person name="Weakley A."/>
            <person name="Yan J."/>
            <person name="Brumbaugh A.R."/>
            <person name="Higginbottom S."/>
            <person name="Dimas A."/>
            <person name="Shiver A.L."/>
            <person name="Deutschbauer A."/>
            <person name="Neff N."/>
            <person name="Sonnenburg J.L."/>
            <person name="Huang K.C."/>
            <person name="Fischbach M.A."/>
        </authorList>
    </citation>
    <scope>NUCLEOTIDE SEQUENCE</scope>
    <source>
        <strain evidence="6">DSM 19829</strain>
    </source>
</reference>
<dbReference type="Pfam" id="PF13407">
    <property type="entry name" value="Peripla_BP_4"/>
    <property type="match status" value="1"/>
</dbReference>
<evidence type="ECO:0000256" key="4">
    <source>
        <dbReference type="SAM" id="SignalP"/>
    </source>
</evidence>
<sequence>MKKKGLAAVLGLIMLAGALMGCSGGGKEATGEEEGKAAAENTEKGNSDIDISVVLHAMNSSFYTKIQEGAEQAGKDLGCNVKVTACSTASSLDEQVGLLETAIASKTDAIATVTWDKTGFNATIEKAKAAGIPVVGFNQDAEGCGTEAFIGQDYVTAGYNLGKYMFGEVMKGEGTYIVASCGPTDEALVAREEGIDKAAAEYDGISKITTIDIGTDLTTAYGVIENAYLANPEVTAILGVDVFSEAIGNVIGDQGLEGKVYGAGFDLTEGTLEHVKNNEMQLTVGQNPYLQGYYSVVECFLNAAHGTDFIDLDTGAQMVTAENVNEVEPE</sequence>
<organism evidence="6 7">
    <name type="scientific">Ruminococcus gauvreauii</name>
    <dbReference type="NCBI Taxonomy" id="438033"/>
    <lineage>
        <taxon>Bacteria</taxon>
        <taxon>Bacillati</taxon>
        <taxon>Bacillota</taxon>
        <taxon>Clostridia</taxon>
        <taxon>Eubacteriales</taxon>
        <taxon>Oscillospiraceae</taxon>
        <taxon>Ruminococcus</taxon>
    </lineage>
</organism>
<protein>
    <submittedName>
        <fullName evidence="6">Substrate-binding domain-containing protein</fullName>
    </submittedName>
</protein>
<feature type="signal peptide" evidence="4">
    <location>
        <begin position="1"/>
        <end position="21"/>
    </location>
</feature>
<evidence type="ECO:0000259" key="5">
    <source>
        <dbReference type="Pfam" id="PF13407"/>
    </source>
</evidence>
<dbReference type="EMBL" id="CP102290">
    <property type="protein sequence ID" value="UWP61114.1"/>
    <property type="molecule type" value="Genomic_DNA"/>
</dbReference>
<name>A0ABY5VLQ4_9FIRM</name>
<evidence type="ECO:0000313" key="7">
    <source>
        <dbReference type="Proteomes" id="UP001060164"/>
    </source>
</evidence>
<dbReference type="SUPFAM" id="SSF53822">
    <property type="entry name" value="Periplasmic binding protein-like I"/>
    <property type="match status" value="1"/>
</dbReference>
<dbReference type="RefSeq" id="WP_028528288.1">
    <property type="nucleotide sequence ID" value="NZ_CABLBR010000009.1"/>
</dbReference>
<feature type="domain" description="Periplasmic binding protein" evidence="5">
    <location>
        <begin position="51"/>
        <end position="296"/>
    </location>
</feature>
<evidence type="ECO:0000256" key="3">
    <source>
        <dbReference type="ARBA" id="ARBA00022729"/>
    </source>
</evidence>
<dbReference type="Proteomes" id="UP001060164">
    <property type="component" value="Chromosome"/>
</dbReference>
<proteinExistence type="inferred from homology"/>
<comment type="subcellular location">
    <subcellularLocation>
        <location evidence="1">Cell envelope</location>
    </subcellularLocation>
</comment>
<accession>A0ABY5VLQ4</accession>
<comment type="similarity">
    <text evidence="2">Belongs to the bacterial solute-binding protein 2 family.</text>
</comment>
<evidence type="ECO:0000256" key="2">
    <source>
        <dbReference type="ARBA" id="ARBA00007639"/>
    </source>
</evidence>
<dbReference type="InterPro" id="IPR025997">
    <property type="entry name" value="SBP_2_dom"/>
</dbReference>
<keyword evidence="7" id="KW-1185">Reference proteome</keyword>
<keyword evidence="3 4" id="KW-0732">Signal</keyword>
<evidence type="ECO:0000313" key="6">
    <source>
        <dbReference type="EMBL" id="UWP61114.1"/>
    </source>
</evidence>
<feature type="chain" id="PRO_5047037007" evidence="4">
    <location>
        <begin position="22"/>
        <end position="330"/>
    </location>
</feature>
<gene>
    <name evidence="6" type="ORF">NQ502_08815</name>
</gene>
<dbReference type="Gene3D" id="3.40.50.2300">
    <property type="match status" value="2"/>
</dbReference>
<dbReference type="PANTHER" id="PTHR46847:SF1">
    <property type="entry name" value="D-ALLOSE-BINDING PERIPLASMIC PROTEIN-RELATED"/>
    <property type="match status" value="1"/>
</dbReference>
<dbReference type="PANTHER" id="PTHR46847">
    <property type="entry name" value="D-ALLOSE-BINDING PERIPLASMIC PROTEIN-RELATED"/>
    <property type="match status" value="1"/>
</dbReference>
<evidence type="ECO:0000256" key="1">
    <source>
        <dbReference type="ARBA" id="ARBA00004196"/>
    </source>
</evidence>
<dbReference type="InterPro" id="IPR028082">
    <property type="entry name" value="Peripla_BP_I"/>
</dbReference>